<keyword evidence="2" id="KW-1185">Reference proteome</keyword>
<sequence>MAAVSCQRTSSRTGGRAPVRALARSDAEMMAFMFPILAHRTGRAVLLGPSARPVADDHLAYGNKHMLYS</sequence>
<evidence type="ECO:0000313" key="1">
    <source>
        <dbReference type="EMBL" id="GGX27418.1"/>
    </source>
</evidence>
<dbReference type="Proteomes" id="UP000617743">
    <property type="component" value="Unassembled WGS sequence"/>
</dbReference>
<accession>A0ABQ2XP88</accession>
<protein>
    <submittedName>
        <fullName evidence="1">Uncharacterized protein</fullName>
    </submittedName>
</protein>
<gene>
    <name evidence="1" type="ORF">GCM10010383_67610</name>
</gene>
<evidence type="ECO:0000313" key="2">
    <source>
        <dbReference type="Proteomes" id="UP000617743"/>
    </source>
</evidence>
<comment type="caution">
    <text evidence="1">The sequence shown here is derived from an EMBL/GenBank/DDBJ whole genome shotgun (WGS) entry which is preliminary data.</text>
</comment>
<reference evidence="2" key="1">
    <citation type="journal article" date="2019" name="Int. J. Syst. Evol. Microbiol.">
        <title>The Global Catalogue of Microorganisms (GCM) 10K type strain sequencing project: providing services to taxonomists for standard genome sequencing and annotation.</title>
        <authorList>
            <consortium name="The Broad Institute Genomics Platform"/>
            <consortium name="The Broad Institute Genome Sequencing Center for Infectious Disease"/>
            <person name="Wu L."/>
            <person name="Ma J."/>
        </authorList>
    </citation>
    <scope>NUCLEOTIDE SEQUENCE [LARGE SCALE GENOMIC DNA]</scope>
    <source>
        <strain evidence="2">JCM 4866</strain>
    </source>
</reference>
<dbReference type="EMBL" id="BMWC01000013">
    <property type="protein sequence ID" value="GGX27418.1"/>
    <property type="molecule type" value="Genomic_DNA"/>
</dbReference>
<organism evidence="1 2">
    <name type="scientific">Streptomyces lomondensis</name>
    <dbReference type="NCBI Taxonomy" id="68229"/>
    <lineage>
        <taxon>Bacteria</taxon>
        <taxon>Bacillati</taxon>
        <taxon>Actinomycetota</taxon>
        <taxon>Actinomycetes</taxon>
        <taxon>Kitasatosporales</taxon>
        <taxon>Streptomycetaceae</taxon>
        <taxon>Streptomyces</taxon>
    </lineage>
</organism>
<proteinExistence type="predicted"/>
<name>A0ABQ2XP88_9ACTN</name>